<keyword evidence="1" id="KW-0472">Membrane</keyword>
<organism evidence="2 3">
    <name type="scientific">Paenibacillus dendritiformis C454</name>
    <dbReference type="NCBI Taxonomy" id="1131935"/>
    <lineage>
        <taxon>Bacteria</taxon>
        <taxon>Bacillati</taxon>
        <taxon>Bacillota</taxon>
        <taxon>Bacilli</taxon>
        <taxon>Bacillales</taxon>
        <taxon>Paenibacillaceae</taxon>
        <taxon>Paenibacillus</taxon>
    </lineage>
</organism>
<comment type="caution">
    <text evidence="2">The sequence shown here is derived from an EMBL/GenBank/DDBJ whole genome shotgun (WGS) entry which is preliminary data.</text>
</comment>
<keyword evidence="1" id="KW-1133">Transmembrane helix</keyword>
<evidence type="ECO:0000313" key="2">
    <source>
        <dbReference type="EMBL" id="EHQ59361.1"/>
    </source>
</evidence>
<gene>
    <name evidence="2" type="ORF">PDENDC454_25741</name>
</gene>
<dbReference type="STRING" id="1131935.PDENDC454_25741"/>
<dbReference type="EMBL" id="AHKH01000141">
    <property type="protein sequence ID" value="EHQ59361.1"/>
    <property type="molecule type" value="Genomic_DNA"/>
</dbReference>
<dbReference type="PATRIC" id="fig|1131935.3.peg.5348"/>
<accession>H3SNJ8</accession>
<feature type="transmembrane region" description="Helical" evidence="1">
    <location>
        <begin position="31"/>
        <end position="52"/>
    </location>
</feature>
<keyword evidence="3" id="KW-1185">Reference proteome</keyword>
<evidence type="ECO:0000313" key="3">
    <source>
        <dbReference type="Proteomes" id="UP000003900"/>
    </source>
</evidence>
<reference evidence="2 3" key="1">
    <citation type="journal article" date="2012" name="J. Bacteriol.">
        <title>Genome Sequence of the Pattern-Forming Social Bacterium Paenibacillus dendritiformis C454 Chiral Morphotype.</title>
        <authorList>
            <person name="Sirota-Madi A."/>
            <person name="Olender T."/>
            <person name="Helman Y."/>
            <person name="Brainis I."/>
            <person name="Finkelshtein A."/>
            <person name="Roth D."/>
            <person name="Hagai E."/>
            <person name="Leshkowitz D."/>
            <person name="Brodsky L."/>
            <person name="Galatenko V."/>
            <person name="Nikolaev V."/>
            <person name="Gutnick D.L."/>
            <person name="Lancet D."/>
            <person name="Ben-Jacob E."/>
        </authorList>
    </citation>
    <scope>NUCLEOTIDE SEQUENCE [LARGE SCALE GENOMIC DNA]</scope>
    <source>
        <strain evidence="2 3">C454</strain>
    </source>
</reference>
<sequence length="182" mass="20561">MAQMLAFLLGIGLLFVTGADGLLHWLRTGDPLRMLMVGLVGGGAAGMVKLLAYVRGIYHLQLGLPLDTEQVKYKVTNWPVYHVRSPHFSMEGDSRRSLVMLDREWYISIRLLTSYVSSRDYRYTFRFPGRDDIVLSSSAQYLPGISMFDLDDTAFVRLSALDYALRFEENVAYIVEPASKPA</sequence>
<name>H3SNJ8_9BACL</name>
<evidence type="ECO:0000256" key="1">
    <source>
        <dbReference type="SAM" id="Phobius"/>
    </source>
</evidence>
<keyword evidence="1" id="KW-0812">Transmembrane</keyword>
<protein>
    <submittedName>
        <fullName evidence="2">Uncharacterized protein</fullName>
    </submittedName>
</protein>
<dbReference type="Proteomes" id="UP000003900">
    <property type="component" value="Unassembled WGS sequence"/>
</dbReference>
<proteinExistence type="predicted"/>
<dbReference type="AlphaFoldDB" id="H3SNJ8"/>